<keyword evidence="2" id="KW-0472">Membrane</keyword>
<keyword evidence="4" id="KW-1185">Reference proteome</keyword>
<feature type="region of interest" description="Disordered" evidence="1">
    <location>
        <begin position="174"/>
        <end position="195"/>
    </location>
</feature>
<sequence length="195" mass="21179">MKPANNLLSRYTAYMANRFCGGSSRKLIAAWWYSILALTAALSISSLTIQGRRPFAECFASVWSALLLCVLSVGGTMIMRKFHNSLAVGFFLGGVVASSQLFFMLFLFFMGYGKDLRNHGMSAKAETIMSFFSLVQSILLGSFAAILAAHRSEILDKPGNAVMEMMDEMHGISSNQTTDTAGVDGPSYEAPSVRA</sequence>
<accession>A0A1Z5J7N5</accession>
<dbReference type="EMBL" id="BDSP01000014">
    <property type="protein sequence ID" value="GAX10005.1"/>
    <property type="molecule type" value="Genomic_DNA"/>
</dbReference>
<protein>
    <submittedName>
        <fullName evidence="3">Uncharacterized protein</fullName>
    </submittedName>
</protein>
<dbReference type="OrthoDB" id="190146at2759"/>
<keyword evidence="2" id="KW-0812">Transmembrane</keyword>
<evidence type="ECO:0000313" key="3">
    <source>
        <dbReference type="EMBL" id="GAX10005.1"/>
    </source>
</evidence>
<comment type="caution">
    <text evidence="3">The sequence shown here is derived from an EMBL/GenBank/DDBJ whole genome shotgun (WGS) entry which is preliminary data.</text>
</comment>
<evidence type="ECO:0000256" key="1">
    <source>
        <dbReference type="SAM" id="MobiDB-lite"/>
    </source>
</evidence>
<feature type="transmembrane region" description="Helical" evidence="2">
    <location>
        <begin position="128"/>
        <end position="149"/>
    </location>
</feature>
<evidence type="ECO:0000256" key="2">
    <source>
        <dbReference type="SAM" id="Phobius"/>
    </source>
</evidence>
<organism evidence="3 4">
    <name type="scientific">Fistulifera solaris</name>
    <name type="common">Oleaginous diatom</name>
    <dbReference type="NCBI Taxonomy" id="1519565"/>
    <lineage>
        <taxon>Eukaryota</taxon>
        <taxon>Sar</taxon>
        <taxon>Stramenopiles</taxon>
        <taxon>Ochrophyta</taxon>
        <taxon>Bacillariophyta</taxon>
        <taxon>Bacillariophyceae</taxon>
        <taxon>Bacillariophycidae</taxon>
        <taxon>Naviculales</taxon>
        <taxon>Naviculaceae</taxon>
        <taxon>Fistulifera</taxon>
    </lineage>
</organism>
<dbReference type="AlphaFoldDB" id="A0A1Z5J7N5"/>
<evidence type="ECO:0000313" key="4">
    <source>
        <dbReference type="Proteomes" id="UP000198406"/>
    </source>
</evidence>
<reference evidence="3 4" key="1">
    <citation type="journal article" date="2015" name="Plant Cell">
        <title>Oil accumulation by the oleaginous diatom Fistulifera solaris as revealed by the genome and transcriptome.</title>
        <authorList>
            <person name="Tanaka T."/>
            <person name="Maeda Y."/>
            <person name="Veluchamy A."/>
            <person name="Tanaka M."/>
            <person name="Abida H."/>
            <person name="Marechal E."/>
            <person name="Bowler C."/>
            <person name="Muto M."/>
            <person name="Sunaga Y."/>
            <person name="Tanaka M."/>
            <person name="Yoshino T."/>
            <person name="Taniguchi T."/>
            <person name="Fukuda Y."/>
            <person name="Nemoto M."/>
            <person name="Matsumoto M."/>
            <person name="Wong P.S."/>
            <person name="Aburatani S."/>
            <person name="Fujibuchi W."/>
        </authorList>
    </citation>
    <scope>NUCLEOTIDE SEQUENCE [LARGE SCALE GENOMIC DNA]</scope>
    <source>
        <strain evidence="3 4">JPCC DA0580</strain>
    </source>
</reference>
<dbReference type="Proteomes" id="UP000198406">
    <property type="component" value="Unassembled WGS sequence"/>
</dbReference>
<feature type="transmembrane region" description="Helical" evidence="2">
    <location>
        <begin position="27"/>
        <end position="49"/>
    </location>
</feature>
<name>A0A1Z5J7N5_FISSO</name>
<feature type="transmembrane region" description="Helical" evidence="2">
    <location>
        <begin position="61"/>
        <end position="79"/>
    </location>
</feature>
<gene>
    <name evidence="3" type="ORF">FisN_25Lh147</name>
</gene>
<dbReference type="InParanoid" id="A0A1Z5J7N5"/>
<feature type="transmembrane region" description="Helical" evidence="2">
    <location>
        <begin position="86"/>
        <end position="108"/>
    </location>
</feature>
<keyword evidence="2" id="KW-1133">Transmembrane helix</keyword>
<proteinExistence type="predicted"/>